<organism evidence="1 2">
    <name type="scientific">Saccharothrix xinjiangensis</name>
    <dbReference type="NCBI Taxonomy" id="204798"/>
    <lineage>
        <taxon>Bacteria</taxon>
        <taxon>Bacillati</taxon>
        <taxon>Actinomycetota</taxon>
        <taxon>Actinomycetes</taxon>
        <taxon>Pseudonocardiales</taxon>
        <taxon>Pseudonocardiaceae</taxon>
        <taxon>Saccharothrix</taxon>
    </lineage>
</organism>
<accession>A0ABV9XWG6</accession>
<comment type="caution">
    <text evidence="1">The sequence shown here is derived from an EMBL/GenBank/DDBJ whole genome shotgun (WGS) entry which is preliminary data.</text>
</comment>
<sequence length="112" mass="12642">MTMMLTRDQDQAREREHVPGLLLEVPEFATAMQEMINRDAPRLFAVVREFVDSHDVEIVAWGMATEKSGMQVHAVRGGMILCLRSPEMVLKCFDGDGHAVARIMWVGDAVER</sequence>
<proteinExistence type="predicted"/>
<dbReference type="Proteomes" id="UP001595833">
    <property type="component" value="Unassembled WGS sequence"/>
</dbReference>
<dbReference type="RefSeq" id="WP_344036417.1">
    <property type="nucleotide sequence ID" value="NZ_BAAAKE010000005.1"/>
</dbReference>
<evidence type="ECO:0000313" key="2">
    <source>
        <dbReference type="Proteomes" id="UP001595833"/>
    </source>
</evidence>
<evidence type="ECO:0000313" key="1">
    <source>
        <dbReference type="EMBL" id="MFC5053564.1"/>
    </source>
</evidence>
<dbReference type="EMBL" id="JBHSJB010000007">
    <property type="protein sequence ID" value="MFC5053564.1"/>
    <property type="molecule type" value="Genomic_DNA"/>
</dbReference>
<name>A0ABV9XWG6_9PSEU</name>
<protein>
    <submittedName>
        <fullName evidence="1">Uncharacterized protein</fullName>
    </submittedName>
</protein>
<gene>
    <name evidence="1" type="ORF">ACFPFM_07310</name>
</gene>
<keyword evidence="2" id="KW-1185">Reference proteome</keyword>
<reference evidence="2" key="1">
    <citation type="journal article" date="2019" name="Int. J. Syst. Evol. Microbiol.">
        <title>The Global Catalogue of Microorganisms (GCM) 10K type strain sequencing project: providing services to taxonomists for standard genome sequencing and annotation.</title>
        <authorList>
            <consortium name="The Broad Institute Genomics Platform"/>
            <consortium name="The Broad Institute Genome Sequencing Center for Infectious Disease"/>
            <person name="Wu L."/>
            <person name="Ma J."/>
        </authorList>
    </citation>
    <scope>NUCLEOTIDE SEQUENCE [LARGE SCALE GENOMIC DNA]</scope>
    <source>
        <strain evidence="2">KCTC 12848</strain>
    </source>
</reference>